<dbReference type="InterPro" id="IPR006764">
    <property type="entry name" value="SAM_dep_MeTrfase_SAV2177_type"/>
</dbReference>
<gene>
    <name evidence="1" type="ORF">V1633_09585</name>
</gene>
<dbReference type="Proteomes" id="UP001332243">
    <property type="component" value="Unassembled WGS sequence"/>
</dbReference>
<dbReference type="EMBL" id="JAZGQK010000007">
    <property type="protein sequence ID" value="MEE6258738.1"/>
    <property type="molecule type" value="Genomic_DNA"/>
</dbReference>
<dbReference type="CDD" id="cd02440">
    <property type="entry name" value="AdoMet_MTases"/>
    <property type="match status" value="1"/>
</dbReference>
<keyword evidence="2" id="KW-1185">Reference proteome</keyword>
<name>A0ABU7RQF9_9ACTN</name>
<dbReference type="Pfam" id="PF04672">
    <property type="entry name" value="Methyltransf_19"/>
    <property type="match status" value="1"/>
</dbReference>
<organism evidence="1 2">
    <name type="scientific">Plantactinospora sonchi</name>
    <dbReference type="NCBI Taxonomy" id="1544735"/>
    <lineage>
        <taxon>Bacteria</taxon>
        <taxon>Bacillati</taxon>
        <taxon>Actinomycetota</taxon>
        <taxon>Actinomycetes</taxon>
        <taxon>Micromonosporales</taxon>
        <taxon>Micromonosporaceae</taxon>
        <taxon>Plantactinospora</taxon>
    </lineage>
</organism>
<dbReference type="EC" id="2.1.1.-" evidence="1"/>
<dbReference type="InterPro" id="IPR029063">
    <property type="entry name" value="SAM-dependent_MTases_sf"/>
</dbReference>
<evidence type="ECO:0000313" key="1">
    <source>
        <dbReference type="EMBL" id="MEE6258738.1"/>
    </source>
</evidence>
<evidence type="ECO:0000313" key="2">
    <source>
        <dbReference type="Proteomes" id="UP001332243"/>
    </source>
</evidence>
<dbReference type="GO" id="GO:0008168">
    <property type="term" value="F:methyltransferase activity"/>
    <property type="evidence" value="ECO:0007669"/>
    <property type="project" value="UniProtKB-KW"/>
</dbReference>
<proteinExistence type="predicted"/>
<dbReference type="GO" id="GO:0032259">
    <property type="term" value="P:methylation"/>
    <property type="evidence" value="ECO:0007669"/>
    <property type="project" value="UniProtKB-KW"/>
</dbReference>
<accession>A0ABU7RQF9</accession>
<reference evidence="1 2" key="1">
    <citation type="submission" date="2024-01" db="EMBL/GenBank/DDBJ databases">
        <title>Genome insights into Plantactinospora sonchi sp. nov.</title>
        <authorList>
            <person name="Wang L."/>
        </authorList>
    </citation>
    <scope>NUCLEOTIDE SEQUENCE [LARGE SCALE GENOMIC DNA]</scope>
    <source>
        <strain evidence="1 2">NEAU-QY2</strain>
    </source>
</reference>
<protein>
    <submittedName>
        <fullName evidence="1">SAM-dependent methyltransferase</fullName>
        <ecNumber evidence="1">2.1.1.-</ecNumber>
    </submittedName>
</protein>
<keyword evidence="1" id="KW-0808">Transferase</keyword>
<dbReference type="PIRSF" id="PIRSF017393">
    <property type="entry name" value="MTase_SAV2177"/>
    <property type="match status" value="1"/>
</dbReference>
<keyword evidence="1" id="KW-0489">Methyltransferase</keyword>
<dbReference type="Gene3D" id="3.40.50.150">
    <property type="entry name" value="Vaccinia Virus protein VP39"/>
    <property type="match status" value="1"/>
</dbReference>
<comment type="caution">
    <text evidence="1">The sequence shown here is derived from an EMBL/GenBank/DDBJ whole genome shotgun (WGS) entry which is preliminary data.</text>
</comment>
<dbReference type="RefSeq" id="WP_331213866.1">
    <property type="nucleotide sequence ID" value="NZ_JAZGQK010000007.1"/>
</dbReference>
<sequence>MIDCHRSEPIAGVAMSERDPALAGIDTSQMSHARAYDYVLGGKDNFAVDREAAAQVIALAPDLPALGRAQRRFLLRVTQMCTEAGIRQFLDIGAGIPTRPNVHESARSIAPDARVVYVDNDPIVFMHNRALLADEDGVASIQADVRQPRQLLDDPRVRQLINFDEPVLLLFIGLFHLVTDREDPAALIAEFRDRLAPGSYVCVSQFCSDGSDPAARAKLEEISVNSPAPMTFRPRDAIERFFDGLELLPPGVVDVQQWWPDETAPPTMLKVAAGVGRKR</sequence>
<dbReference type="SUPFAM" id="SSF53335">
    <property type="entry name" value="S-adenosyl-L-methionine-dependent methyltransferases"/>
    <property type="match status" value="1"/>
</dbReference>